<proteinExistence type="predicted"/>
<dbReference type="EMBL" id="JASCZI010272044">
    <property type="protein sequence ID" value="MED6219569.1"/>
    <property type="molecule type" value="Genomic_DNA"/>
</dbReference>
<name>A0ABU6ZCC4_9FABA</name>
<evidence type="ECO:0000313" key="2">
    <source>
        <dbReference type="Proteomes" id="UP001341840"/>
    </source>
</evidence>
<reference evidence="1 2" key="1">
    <citation type="journal article" date="2023" name="Plants (Basel)">
        <title>Bridging the Gap: Combining Genomics and Transcriptomics Approaches to Understand Stylosanthes scabra, an Orphan Legume from the Brazilian Caatinga.</title>
        <authorList>
            <person name="Ferreira-Neto J.R.C."/>
            <person name="da Silva M.D."/>
            <person name="Binneck E."/>
            <person name="de Melo N.F."/>
            <person name="da Silva R.H."/>
            <person name="de Melo A.L.T.M."/>
            <person name="Pandolfi V."/>
            <person name="Bustamante F.O."/>
            <person name="Brasileiro-Vidal A.C."/>
            <person name="Benko-Iseppon A.M."/>
        </authorList>
    </citation>
    <scope>NUCLEOTIDE SEQUENCE [LARGE SCALE GENOMIC DNA]</scope>
    <source>
        <tissue evidence="1">Leaves</tissue>
    </source>
</reference>
<gene>
    <name evidence="1" type="ORF">PIB30_036991</name>
</gene>
<organism evidence="1 2">
    <name type="scientific">Stylosanthes scabra</name>
    <dbReference type="NCBI Taxonomy" id="79078"/>
    <lineage>
        <taxon>Eukaryota</taxon>
        <taxon>Viridiplantae</taxon>
        <taxon>Streptophyta</taxon>
        <taxon>Embryophyta</taxon>
        <taxon>Tracheophyta</taxon>
        <taxon>Spermatophyta</taxon>
        <taxon>Magnoliopsida</taxon>
        <taxon>eudicotyledons</taxon>
        <taxon>Gunneridae</taxon>
        <taxon>Pentapetalae</taxon>
        <taxon>rosids</taxon>
        <taxon>fabids</taxon>
        <taxon>Fabales</taxon>
        <taxon>Fabaceae</taxon>
        <taxon>Papilionoideae</taxon>
        <taxon>50 kb inversion clade</taxon>
        <taxon>dalbergioids sensu lato</taxon>
        <taxon>Dalbergieae</taxon>
        <taxon>Pterocarpus clade</taxon>
        <taxon>Stylosanthes</taxon>
    </lineage>
</organism>
<sequence length="96" mass="10795">MRASPKVSLFNNSHLRGELIRKGLSVRPHLATEGQHHISKRNKEGDPDLSPSLWRRTYLTLEEQRKGSSPSTISLWSHLITNNASGTMPLSLPIQE</sequence>
<accession>A0ABU6ZCC4</accession>
<keyword evidence="2" id="KW-1185">Reference proteome</keyword>
<evidence type="ECO:0000313" key="1">
    <source>
        <dbReference type="EMBL" id="MED6219569.1"/>
    </source>
</evidence>
<comment type="caution">
    <text evidence="1">The sequence shown here is derived from an EMBL/GenBank/DDBJ whole genome shotgun (WGS) entry which is preliminary data.</text>
</comment>
<dbReference type="Proteomes" id="UP001341840">
    <property type="component" value="Unassembled WGS sequence"/>
</dbReference>
<protein>
    <submittedName>
        <fullName evidence="1">Uncharacterized protein</fullName>
    </submittedName>
</protein>
<feature type="non-terminal residue" evidence="1">
    <location>
        <position position="96"/>
    </location>
</feature>